<sequence length="162" mass="17746">MYVHHCPAMNCAAYVQKTPQLQACTCLASLIEHIPTVNEHHSSTPLPYRVSVDNILPSNVNIFAGNMMTPTNMHPPSTNTNTSYSYGNAVTFTPTPQPFAQIGITQADGHSYSQVGNSYVAQYQNDNSSVNIQNSSAVFRKDYPTASYSAVHGAEAWARQFE</sequence>
<keyword evidence="2" id="KW-1185">Reference proteome</keyword>
<accession>A0AA39KC50</accession>
<dbReference type="Proteomes" id="UP001175211">
    <property type="component" value="Unassembled WGS sequence"/>
</dbReference>
<dbReference type="GeneID" id="85356687"/>
<comment type="caution">
    <text evidence="1">The sequence shown here is derived from an EMBL/GenBank/DDBJ whole genome shotgun (WGS) entry which is preliminary data.</text>
</comment>
<dbReference type="AlphaFoldDB" id="A0AA39KC50"/>
<proteinExistence type="predicted"/>
<protein>
    <submittedName>
        <fullName evidence="1">Uncharacterized protein</fullName>
    </submittedName>
</protein>
<reference evidence="1" key="1">
    <citation type="submission" date="2023-06" db="EMBL/GenBank/DDBJ databases">
        <authorList>
            <consortium name="Lawrence Berkeley National Laboratory"/>
            <person name="Ahrendt S."/>
            <person name="Sahu N."/>
            <person name="Indic B."/>
            <person name="Wong-Bajracharya J."/>
            <person name="Merenyi Z."/>
            <person name="Ke H.-M."/>
            <person name="Monk M."/>
            <person name="Kocsube S."/>
            <person name="Drula E."/>
            <person name="Lipzen A."/>
            <person name="Balint B."/>
            <person name="Henrissat B."/>
            <person name="Andreopoulos B."/>
            <person name="Martin F.M."/>
            <person name="Harder C.B."/>
            <person name="Rigling D."/>
            <person name="Ford K.L."/>
            <person name="Foster G.D."/>
            <person name="Pangilinan J."/>
            <person name="Papanicolaou A."/>
            <person name="Barry K."/>
            <person name="LaButti K."/>
            <person name="Viragh M."/>
            <person name="Koriabine M."/>
            <person name="Yan M."/>
            <person name="Riley R."/>
            <person name="Champramary S."/>
            <person name="Plett K.L."/>
            <person name="Tsai I.J."/>
            <person name="Slot J."/>
            <person name="Sipos G."/>
            <person name="Plett J."/>
            <person name="Nagy L.G."/>
            <person name="Grigoriev I.V."/>
        </authorList>
    </citation>
    <scope>NUCLEOTIDE SEQUENCE</scope>
    <source>
        <strain evidence="1">CCBAS 213</strain>
    </source>
</reference>
<organism evidence="1 2">
    <name type="scientific">Armillaria tabescens</name>
    <name type="common">Ringless honey mushroom</name>
    <name type="synonym">Agaricus tabescens</name>
    <dbReference type="NCBI Taxonomy" id="1929756"/>
    <lineage>
        <taxon>Eukaryota</taxon>
        <taxon>Fungi</taxon>
        <taxon>Dikarya</taxon>
        <taxon>Basidiomycota</taxon>
        <taxon>Agaricomycotina</taxon>
        <taxon>Agaricomycetes</taxon>
        <taxon>Agaricomycetidae</taxon>
        <taxon>Agaricales</taxon>
        <taxon>Marasmiineae</taxon>
        <taxon>Physalacriaceae</taxon>
        <taxon>Desarmillaria</taxon>
    </lineage>
</organism>
<evidence type="ECO:0000313" key="2">
    <source>
        <dbReference type="Proteomes" id="UP001175211"/>
    </source>
</evidence>
<dbReference type="EMBL" id="JAUEPS010000017">
    <property type="protein sequence ID" value="KAK0458395.1"/>
    <property type="molecule type" value="Genomic_DNA"/>
</dbReference>
<evidence type="ECO:0000313" key="1">
    <source>
        <dbReference type="EMBL" id="KAK0458395.1"/>
    </source>
</evidence>
<gene>
    <name evidence="1" type="ORF">EV420DRAFT_1542023</name>
</gene>
<dbReference type="RefSeq" id="XP_060330665.1">
    <property type="nucleotide sequence ID" value="XM_060473139.1"/>
</dbReference>
<name>A0AA39KC50_ARMTA</name>